<accession>A0ABU0R089</accession>
<organism evidence="1 2">
    <name type="scientific">Streptomyces africanus</name>
    <dbReference type="NCBI Taxonomy" id="231024"/>
    <lineage>
        <taxon>Bacteria</taxon>
        <taxon>Bacillati</taxon>
        <taxon>Actinomycetota</taxon>
        <taxon>Actinomycetes</taxon>
        <taxon>Kitasatosporales</taxon>
        <taxon>Streptomycetaceae</taxon>
        <taxon>Streptomyces</taxon>
    </lineage>
</organism>
<evidence type="ECO:0000313" key="2">
    <source>
        <dbReference type="Proteomes" id="UP001232755"/>
    </source>
</evidence>
<dbReference type="EMBL" id="JAUSYP010000001">
    <property type="protein sequence ID" value="MDQ0753053.1"/>
    <property type="molecule type" value="Genomic_DNA"/>
</dbReference>
<protein>
    <submittedName>
        <fullName evidence="1">Uncharacterized protein</fullName>
    </submittedName>
</protein>
<reference evidence="1 2" key="1">
    <citation type="submission" date="2023-07" db="EMBL/GenBank/DDBJ databases">
        <title>Comparative genomics of wheat-associated soil bacteria to identify genetic determinants of phenazine resistance.</title>
        <authorList>
            <person name="Mouncey N."/>
        </authorList>
    </citation>
    <scope>NUCLEOTIDE SEQUENCE [LARGE SCALE GENOMIC DNA]</scope>
    <source>
        <strain evidence="1 2">B3I12</strain>
    </source>
</reference>
<dbReference type="Proteomes" id="UP001232755">
    <property type="component" value="Unassembled WGS sequence"/>
</dbReference>
<keyword evidence="2" id="KW-1185">Reference proteome</keyword>
<sequence>MAGVIVFNDRPNFFPEPVTAPPATAHGYGPMAPRATAWQTGGTRISLFRGNPLALRHVPAAEGS</sequence>
<proteinExistence type="predicted"/>
<gene>
    <name evidence="1" type="ORF">QF034_007284</name>
</gene>
<comment type="caution">
    <text evidence="1">The sequence shown here is derived from an EMBL/GenBank/DDBJ whole genome shotgun (WGS) entry which is preliminary data.</text>
</comment>
<name>A0ABU0R089_9ACTN</name>
<evidence type="ECO:0000313" key="1">
    <source>
        <dbReference type="EMBL" id="MDQ0753053.1"/>
    </source>
</evidence>